<dbReference type="InterPro" id="IPR037401">
    <property type="entry name" value="SnoaL-like"/>
</dbReference>
<dbReference type="SUPFAM" id="SSF54427">
    <property type="entry name" value="NTF2-like"/>
    <property type="match status" value="1"/>
</dbReference>
<dbReference type="Gene3D" id="3.10.450.50">
    <property type="match status" value="1"/>
</dbReference>
<organism evidence="2 3">
    <name type="scientific">Paractinoplanes durhamensis</name>
    <dbReference type="NCBI Taxonomy" id="113563"/>
    <lineage>
        <taxon>Bacteria</taxon>
        <taxon>Bacillati</taxon>
        <taxon>Actinomycetota</taxon>
        <taxon>Actinomycetes</taxon>
        <taxon>Micromonosporales</taxon>
        <taxon>Micromonosporaceae</taxon>
        <taxon>Paractinoplanes</taxon>
    </lineage>
</organism>
<proteinExistence type="predicted"/>
<dbReference type="InterPro" id="IPR032710">
    <property type="entry name" value="NTF2-like_dom_sf"/>
</dbReference>
<evidence type="ECO:0000313" key="3">
    <source>
        <dbReference type="Proteomes" id="UP000637628"/>
    </source>
</evidence>
<comment type="caution">
    <text evidence="2">The sequence shown here is derived from an EMBL/GenBank/DDBJ whole genome shotgun (WGS) entry which is preliminary data.</text>
</comment>
<evidence type="ECO:0000259" key="1">
    <source>
        <dbReference type="Pfam" id="PF12680"/>
    </source>
</evidence>
<name>A0ABQ3Z9N0_9ACTN</name>
<feature type="domain" description="SnoaL-like" evidence="1">
    <location>
        <begin position="49"/>
        <end position="138"/>
    </location>
</feature>
<dbReference type="RefSeq" id="WP_239133043.1">
    <property type="nucleotide sequence ID" value="NZ_BOML01000064.1"/>
</dbReference>
<dbReference type="Proteomes" id="UP000637628">
    <property type="component" value="Unassembled WGS sequence"/>
</dbReference>
<keyword evidence="3" id="KW-1185">Reference proteome</keyword>
<reference evidence="2 3" key="1">
    <citation type="submission" date="2021-01" db="EMBL/GenBank/DDBJ databases">
        <title>Whole genome shotgun sequence of Actinoplanes durhamensis NBRC 14914.</title>
        <authorList>
            <person name="Komaki H."/>
            <person name="Tamura T."/>
        </authorList>
    </citation>
    <scope>NUCLEOTIDE SEQUENCE [LARGE SCALE GENOMIC DNA]</scope>
    <source>
        <strain evidence="2 3">NBRC 14914</strain>
    </source>
</reference>
<protein>
    <recommendedName>
        <fullName evidence="1">SnoaL-like domain-containing protein</fullName>
    </recommendedName>
</protein>
<gene>
    <name evidence="2" type="ORF">Adu01nite_78930</name>
</gene>
<dbReference type="Pfam" id="PF12680">
    <property type="entry name" value="SnoaL_2"/>
    <property type="match status" value="1"/>
</dbReference>
<sequence length="157" mass="16779">MQQQLAPVRRDEVGERVIVHRPILARRSVCAGAGVCIDMTPLETALACHRAWTAKDLDAAMACIADDIVCDAPAGRIEGKAAYRAFLEPFALSLVGTELLAAFGDEEKALLMYDTSSALVASAPGAECVTVVDGRITYSRFLFDRLPFHLARGGGQG</sequence>
<accession>A0ABQ3Z9N0</accession>
<evidence type="ECO:0000313" key="2">
    <source>
        <dbReference type="EMBL" id="GIE06543.1"/>
    </source>
</evidence>
<dbReference type="EMBL" id="BOML01000064">
    <property type="protein sequence ID" value="GIE06543.1"/>
    <property type="molecule type" value="Genomic_DNA"/>
</dbReference>